<evidence type="ECO:0000313" key="3">
    <source>
        <dbReference type="Proteomes" id="UP000239415"/>
    </source>
</evidence>
<feature type="domain" description="Methyltransferase" evidence="1">
    <location>
        <begin position="59"/>
        <end position="149"/>
    </location>
</feature>
<dbReference type="AlphaFoldDB" id="A0A2T0K4G4"/>
<name>A0A2T0K4G4_9ACTN</name>
<reference evidence="2 3" key="1">
    <citation type="submission" date="2018-03" db="EMBL/GenBank/DDBJ databases">
        <title>Genomic Encyclopedia of Archaeal and Bacterial Type Strains, Phase II (KMG-II): from individual species to whole genera.</title>
        <authorList>
            <person name="Goeker M."/>
        </authorList>
    </citation>
    <scope>NUCLEOTIDE SEQUENCE [LARGE SCALE GENOMIC DNA]</scope>
    <source>
        <strain evidence="2 3">DSM 43146</strain>
    </source>
</reference>
<evidence type="ECO:0000313" key="2">
    <source>
        <dbReference type="EMBL" id="PRX17765.1"/>
    </source>
</evidence>
<gene>
    <name evidence="2" type="ORF">CLV67_115269</name>
</gene>
<sequence>MPPSYRRVDYLPMETIAAISEYYARGGEVNRLNVGRGRLEFLRTQDVLRRLLPPAPVRVLDVGGGAGVHARWLTADGYQVRLVDPVPSHVEHAGEIVGVDAVLGDARRLDEPDDFCQATLLLGPLYHLTQRRERVTALREAVRVTAPGGIVVAATISRYAGLYDTLVRGRYLDPEVRRITATEIVTGVHEPFDQDLFTLAYFHHPDEIVGEFADAGLTEATRYALEGGAWLFADRDGWLDGDERTAGLLEALRAVEQEPSLFGITSHLLTAAVVK</sequence>
<dbReference type="InterPro" id="IPR029063">
    <property type="entry name" value="SAM-dependent_MTases_sf"/>
</dbReference>
<keyword evidence="3" id="KW-1185">Reference proteome</keyword>
<dbReference type="GO" id="GO:0032259">
    <property type="term" value="P:methylation"/>
    <property type="evidence" value="ECO:0007669"/>
    <property type="project" value="UniProtKB-KW"/>
</dbReference>
<dbReference type="SUPFAM" id="SSF53335">
    <property type="entry name" value="S-adenosyl-L-methionine-dependent methyltransferases"/>
    <property type="match status" value="1"/>
</dbReference>
<comment type="caution">
    <text evidence="2">The sequence shown here is derived from an EMBL/GenBank/DDBJ whole genome shotgun (WGS) entry which is preliminary data.</text>
</comment>
<dbReference type="InterPro" id="IPR041698">
    <property type="entry name" value="Methyltransf_25"/>
</dbReference>
<dbReference type="GO" id="GO:0008168">
    <property type="term" value="F:methyltransferase activity"/>
    <property type="evidence" value="ECO:0007669"/>
    <property type="project" value="UniProtKB-KW"/>
</dbReference>
<evidence type="ECO:0000259" key="1">
    <source>
        <dbReference type="Pfam" id="PF13649"/>
    </source>
</evidence>
<dbReference type="CDD" id="cd02440">
    <property type="entry name" value="AdoMet_MTases"/>
    <property type="match status" value="1"/>
</dbReference>
<dbReference type="Proteomes" id="UP000239415">
    <property type="component" value="Unassembled WGS sequence"/>
</dbReference>
<dbReference type="EMBL" id="PVMZ01000015">
    <property type="protein sequence ID" value="PRX17765.1"/>
    <property type="molecule type" value="Genomic_DNA"/>
</dbReference>
<keyword evidence="2" id="KW-0489">Methyltransferase</keyword>
<organism evidence="2 3">
    <name type="scientific">Actinoplanes italicus</name>
    <dbReference type="NCBI Taxonomy" id="113567"/>
    <lineage>
        <taxon>Bacteria</taxon>
        <taxon>Bacillati</taxon>
        <taxon>Actinomycetota</taxon>
        <taxon>Actinomycetes</taxon>
        <taxon>Micromonosporales</taxon>
        <taxon>Micromonosporaceae</taxon>
        <taxon>Actinoplanes</taxon>
    </lineage>
</organism>
<dbReference type="Gene3D" id="3.40.50.150">
    <property type="entry name" value="Vaccinia Virus protein VP39"/>
    <property type="match status" value="1"/>
</dbReference>
<dbReference type="Pfam" id="PF13649">
    <property type="entry name" value="Methyltransf_25"/>
    <property type="match status" value="1"/>
</dbReference>
<accession>A0A2T0K4G4</accession>
<keyword evidence="2" id="KW-0808">Transferase</keyword>
<protein>
    <submittedName>
        <fullName evidence="2">Ubiquinone/menaquinone biosynthesis C-methylase UbiE</fullName>
    </submittedName>
</protein>
<keyword evidence="2" id="KW-0830">Ubiquinone</keyword>
<proteinExistence type="predicted"/>